<evidence type="ECO:0000256" key="1">
    <source>
        <dbReference type="SAM" id="MobiDB-lite"/>
    </source>
</evidence>
<reference evidence="3" key="1">
    <citation type="submission" date="2023-03" db="EMBL/GenBank/DDBJ databases">
        <title>Massive genome expansion in bonnet fungi (Mycena s.s.) driven by repeated elements and novel gene families across ecological guilds.</title>
        <authorList>
            <consortium name="Lawrence Berkeley National Laboratory"/>
            <person name="Harder C.B."/>
            <person name="Miyauchi S."/>
            <person name="Viragh M."/>
            <person name="Kuo A."/>
            <person name="Thoen E."/>
            <person name="Andreopoulos B."/>
            <person name="Lu D."/>
            <person name="Skrede I."/>
            <person name="Drula E."/>
            <person name="Henrissat B."/>
            <person name="Morin E."/>
            <person name="Kohler A."/>
            <person name="Barry K."/>
            <person name="LaButti K."/>
            <person name="Morin E."/>
            <person name="Salamov A."/>
            <person name="Lipzen A."/>
            <person name="Mereny Z."/>
            <person name="Hegedus B."/>
            <person name="Baldrian P."/>
            <person name="Stursova M."/>
            <person name="Weitz H."/>
            <person name="Taylor A."/>
            <person name="Grigoriev I.V."/>
            <person name="Nagy L.G."/>
            <person name="Martin F."/>
            <person name="Kauserud H."/>
        </authorList>
    </citation>
    <scope>NUCLEOTIDE SEQUENCE</scope>
    <source>
        <strain evidence="3">CBHHK067</strain>
    </source>
</reference>
<evidence type="ECO:0000313" key="4">
    <source>
        <dbReference type="Proteomes" id="UP001221757"/>
    </source>
</evidence>
<keyword evidence="4" id="KW-1185">Reference proteome</keyword>
<evidence type="ECO:0008006" key="5">
    <source>
        <dbReference type="Google" id="ProtNLM"/>
    </source>
</evidence>
<protein>
    <recommendedName>
        <fullName evidence="5">Hydrophobin</fullName>
    </recommendedName>
</protein>
<comment type="caution">
    <text evidence="3">The sequence shown here is derived from an EMBL/GenBank/DDBJ whole genome shotgun (WGS) entry which is preliminary data.</text>
</comment>
<dbReference type="AlphaFoldDB" id="A0AAD7D6U9"/>
<feature type="chain" id="PRO_5042208027" description="Hydrophobin" evidence="2">
    <location>
        <begin position="21"/>
        <end position="352"/>
    </location>
</feature>
<gene>
    <name evidence="3" type="ORF">B0H17DRAFT_1205649</name>
</gene>
<feature type="region of interest" description="Disordered" evidence="1">
    <location>
        <begin position="132"/>
        <end position="226"/>
    </location>
</feature>
<name>A0AAD7D6U9_MYCRO</name>
<organism evidence="3 4">
    <name type="scientific">Mycena rosella</name>
    <name type="common">Pink bonnet</name>
    <name type="synonym">Agaricus rosellus</name>
    <dbReference type="NCBI Taxonomy" id="1033263"/>
    <lineage>
        <taxon>Eukaryota</taxon>
        <taxon>Fungi</taxon>
        <taxon>Dikarya</taxon>
        <taxon>Basidiomycota</taxon>
        <taxon>Agaricomycotina</taxon>
        <taxon>Agaricomycetes</taxon>
        <taxon>Agaricomycetidae</taxon>
        <taxon>Agaricales</taxon>
        <taxon>Marasmiineae</taxon>
        <taxon>Mycenaceae</taxon>
        <taxon>Mycena</taxon>
    </lineage>
</organism>
<sequence>MKSSTTVFVCALSFAISALASNSNANRLARGLPPLPPRRRQPGAKRLTPSSTPFHCDTKKTFCCADLPAMSSAAGKNAISGLGIPSTSCGEHIGTGCVAAIGDSCIIGTPATCCGNLFGLVGIDCTPVAPSASSSSSHSATSSHAGSTAVSSSASRSSASSASVPRSSSASTRRSSSVSASTSHGTNSTSTSSASVPHSSSASTRSSSSASASASHGTNSTSASISRSSISAPSASLSFGPPLVLCGLEQRTQLVFCGAQLRSIVLVRVPCEKFCFGLALAIVGLFVDSQQLYSLVVGPPFFFCKHAHFVGLAVECFYLAWYQLYVCVRVWFAFRVFSVGPPLVLFGLEQRT</sequence>
<dbReference type="Proteomes" id="UP001221757">
    <property type="component" value="Unassembled WGS sequence"/>
</dbReference>
<dbReference type="EMBL" id="JARKIE010000115">
    <property type="protein sequence ID" value="KAJ7681666.1"/>
    <property type="molecule type" value="Genomic_DNA"/>
</dbReference>
<dbReference type="CDD" id="cd23507">
    <property type="entry name" value="hydrophobin_I"/>
    <property type="match status" value="1"/>
</dbReference>
<evidence type="ECO:0000256" key="2">
    <source>
        <dbReference type="SAM" id="SignalP"/>
    </source>
</evidence>
<proteinExistence type="predicted"/>
<accession>A0AAD7D6U9</accession>
<keyword evidence="2" id="KW-0732">Signal</keyword>
<feature type="region of interest" description="Disordered" evidence="1">
    <location>
        <begin position="29"/>
        <end position="51"/>
    </location>
</feature>
<feature type="signal peptide" evidence="2">
    <location>
        <begin position="1"/>
        <end position="20"/>
    </location>
</feature>
<evidence type="ECO:0000313" key="3">
    <source>
        <dbReference type="EMBL" id="KAJ7681666.1"/>
    </source>
</evidence>